<proteinExistence type="predicted"/>
<keyword evidence="1" id="KW-1133">Transmembrane helix</keyword>
<reference evidence="2 3" key="1">
    <citation type="submission" date="2010-11" db="EMBL/GenBank/DDBJ databases">
        <authorList>
            <person name="Durkin A.S."/>
            <person name="Madupu R."/>
            <person name="Torralba M."/>
            <person name="Gillis M."/>
            <person name="Methe B."/>
            <person name="Sutton G."/>
            <person name="Nelson K.E."/>
        </authorList>
    </citation>
    <scope>NUCLEOTIDE SEQUENCE [LARGE SCALE GENOMIC DNA]</scope>
    <source>
        <strain evidence="2 3">UPII 345-E</strain>
    </source>
</reference>
<dbReference type="AlphaFoldDB" id="E4L9N1"/>
<gene>
    <name evidence="2" type="ORF">HMPREF9220_0459</name>
</gene>
<name>E4L9N1_9FIRM</name>
<feature type="transmembrane region" description="Helical" evidence="1">
    <location>
        <begin position="12"/>
        <end position="30"/>
    </location>
</feature>
<keyword evidence="1" id="KW-0472">Membrane</keyword>
<evidence type="ECO:0000256" key="1">
    <source>
        <dbReference type="SAM" id="Phobius"/>
    </source>
</evidence>
<evidence type="ECO:0008006" key="4">
    <source>
        <dbReference type="Google" id="ProtNLM"/>
    </source>
</evidence>
<dbReference type="RefSeq" id="WP_007554806.1">
    <property type="nucleotide sequence ID" value="NZ_AENT01000024.1"/>
</dbReference>
<protein>
    <recommendedName>
        <fullName evidence="4">Prepilin-type cleavage/methylation N-terminal domain protein</fullName>
    </recommendedName>
</protein>
<dbReference type="OrthoDB" id="9939144at2"/>
<evidence type="ECO:0000313" key="2">
    <source>
        <dbReference type="EMBL" id="EFR42528.1"/>
    </source>
</evidence>
<comment type="caution">
    <text evidence="2">The sequence shown here is derived from an EMBL/GenBank/DDBJ whole genome shotgun (WGS) entry which is preliminary data.</text>
</comment>
<keyword evidence="1" id="KW-0812">Transmembrane</keyword>
<organism evidence="2 3">
    <name type="scientific">Dialister micraerophilus UPII 345-E</name>
    <dbReference type="NCBI Taxonomy" id="910314"/>
    <lineage>
        <taxon>Bacteria</taxon>
        <taxon>Bacillati</taxon>
        <taxon>Bacillota</taxon>
        <taxon>Negativicutes</taxon>
        <taxon>Veillonellales</taxon>
        <taxon>Veillonellaceae</taxon>
        <taxon>Dialister</taxon>
    </lineage>
</organism>
<dbReference type="EMBL" id="AENT01000024">
    <property type="protein sequence ID" value="EFR42528.1"/>
    <property type="molecule type" value="Genomic_DNA"/>
</dbReference>
<sequence>MYKRQGSTWLSVQISIFIILILSATVFFYVKNTLDIKQKILRKSEKVLIACQVVDTIKYNERFHENAAYPTGAVELNGTKYNVSVNRTLTEIEGVKMKEVHCNVEGCDGEIFTLTTYIGAEK</sequence>
<evidence type="ECO:0000313" key="3">
    <source>
        <dbReference type="Proteomes" id="UP000004594"/>
    </source>
</evidence>
<dbReference type="Proteomes" id="UP000004594">
    <property type="component" value="Unassembled WGS sequence"/>
</dbReference>
<accession>E4L9N1</accession>